<comment type="caution">
    <text evidence="1">The sequence shown here is derived from an EMBL/GenBank/DDBJ whole genome shotgun (WGS) entry which is preliminary data.</text>
</comment>
<name>A0A8S4G5C7_PLUXY</name>
<proteinExistence type="predicted"/>
<dbReference type="AlphaFoldDB" id="A0A8S4G5C7"/>
<evidence type="ECO:0000313" key="2">
    <source>
        <dbReference type="Proteomes" id="UP000653454"/>
    </source>
</evidence>
<accession>A0A8S4G5C7</accession>
<protein>
    <submittedName>
        <fullName evidence="1">(diamondback moth) hypothetical protein</fullName>
    </submittedName>
</protein>
<sequence>MNKTIRSEARQMIYSVYLRCLAENEAGEVLVNIYDVYERAAFYTVATPGSPIPSTSRTTPEELAEMEMAAFRGLQGDDQFFTCPIVLSVRTISNTELWRLRRIDSEIRLKKWSWIGHTLRRSEDHPPKIALTKWAASGKRKRGRPKTTWRRTVVQEAAALGMSWHEVEGVAQDRSKWKSTLRALCP</sequence>
<keyword evidence="2" id="KW-1185">Reference proteome</keyword>
<dbReference type="Proteomes" id="UP000653454">
    <property type="component" value="Unassembled WGS sequence"/>
</dbReference>
<organism evidence="1 2">
    <name type="scientific">Plutella xylostella</name>
    <name type="common">Diamondback moth</name>
    <name type="synonym">Plutella maculipennis</name>
    <dbReference type="NCBI Taxonomy" id="51655"/>
    <lineage>
        <taxon>Eukaryota</taxon>
        <taxon>Metazoa</taxon>
        <taxon>Ecdysozoa</taxon>
        <taxon>Arthropoda</taxon>
        <taxon>Hexapoda</taxon>
        <taxon>Insecta</taxon>
        <taxon>Pterygota</taxon>
        <taxon>Neoptera</taxon>
        <taxon>Endopterygota</taxon>
        <taxon>Lepidoptera</taxon>
        <taxon>Glossata</taxon>
        <taxon>Ditrysia</taxon>
        <taxon>Yponomeutoidea</taxon>
        <taxon>Plutellidae</taxon>
        <taxon>Plutella</taxon>
    </lineage>
</organism>
<reference evidence="1" key="1">
    <citation type="submission" date="2020-11" db="EMBL/GenBank/DDBJ databases">
        <authorList>
            <person name="Whiteford S."/>
        </authorList>
    </citation>
    <scope>NUCLEOTIDE SEQUENCE</scope>
</reference>
<dbReference type="EMBL" id="CAJHNJ030000074">
    <property type="protein sequence ID" value="CAG9134162.1"/>
    <property type="molecule type" value="Genomic_DNA"/>
</dbReference>
<evidence type="ECO:0000313" key="1">
    <source>
        <dbReference type="EMBL" id="CAG9134162.1"/>
    </source>
</evidence>
<gene>
    <name evidence="1" type="ORF">PLXY2_LOCUS12427</name>
</gene>